<dbReference type="AlphaFoldDB" id="A0AA35WJB4"/>
<keyword evidence="2" id="KW-1185">Reference proteome</keyword>
<organism evidence="1 2">
    <name type="scientific">Geodia barretti</name>
    <name type="common">Barrett's horny sponge</name>
    <dbReference type="NCBI Taxonomy" id="519541"/>
    <lineage>
        <taxon>Eukaryota</taxon>
        <taxon>Metazoa</taxon>
        <taxon>Porifera</taxon>
        <taxon>Demospongiae</taxon>
        <taxon>Heteroscleromorpha</taxon>
        <taxon>Tetractinellida</taxon>
        <taxon>Astrophorina</taxon>
        <taxon>Geodiidae</taxon>
        <taxon>Geodia</taxon>
    </lineage>
</organism>
<accession>A0AA35WJB4</accession>
<proteinExistence type="predicted"/>
<comment type="caution">
    <text evidence="1">The sequence shown here is derived from an EMBL/GenBank/DDBJ whole genome shotgun (WGS) entry which is preliminary data.</text>
</comment>
<evidence type="ECO:0000313" key="2">
    <source>
        <dbReference type="Proteomes" id="UP001174909"/>
    </source>
</evidence>
<protein>
    <submittedName>
        <fullName evidence="1">Uncharacterized protein</fullName>
    </submittedName>
</protein>
<gene>
    <name evidence="1" type="ORF">GBAR_LOCUS10123</name>
</gene>
<name>A0AA35WJB4_GEOBA</name>
<dbReference type="Proteomes" id="UP001174909">
    <property type="component" value="Unassembled WGS sequence"/>
</dbReference>
<evidence type="ECO:0000313" key="1">
    <source>
        <dbReference type="EMBL" id="CAI8016510.1"/>
    </source>
</evidence>
<dbReference type="EMBL" id="CASHTH010001535">
    <property type="protein sequence ID" value="CAI8016510.1"/>
    <property type="molecule type" value="Genomic_DNA"/>
</dbReference>
<reference evidence="1" key="1">
    <citation type="submission" date="2023-03" db="EMBL/GenBank/DDBJ databases">
        <authorList>
            <person name="Steffen K."/>
            <person name="Cardenas P."/>
        </authorList>
    </citation>
    <scope>NUCLEOTIDE SEQUENCE</scope>
</reference>
<sequence>MQSLNSLGSKASSRKKSTHRLYLKQLLNAPPPEQMGSMVFQVRQKQRMEGQPQTCHIF</sequence>